<sequence length="167" mass="17102">MSLVAYDASSDEDEAGDPPAAAPAPPPRPSPSVGPQPRPPSPSTSAPAAPRPAAPPPAPSQNVVSTNSSNVSLPTPSFDLPDIADLFDSPSLPNRGSAAMVGSSSRKRESNGSAIQDPRSKFPRAQSAQSRGARNAAASTLVPPQLSGRSNVVTEDMGKLFVARRKD</sequence>
<name>F2EK50_HORVV</name>
<organism evidence="2">
    <name type="scientific">Hordeum vulgare subsp. vulgare</name>
    <name type="common">Domesticated barley</name>
    <dbReference type="NCBI Taxonomy" id="112509"/>
    <lineage>
        <taxon>Eukaryota</taxon>
        <taxon>Viridiplantae</taxon>
        <taxon>Streptophyta</taxon>
        <taxon>Embryophyta</taxon>
        <taxon>Tracheophyta</taxon>
        <taxon>Spermatophyta</taxon>
        <taxon>Magnoliopsida</taxon>
        <taxon>Liliopsida</taxon>
        <taxon>Poales</taxon>
        <taxon>Poaceae</taxon>
        <taxon>BOP clade</taxon>
        <taxon>Pooideae</taxon>
        <taxon>Triticodae</taxon>
        <taxon>Triticeae</taxon>
        <taxon>Hordeinae</taxon>
        <taxon>Hordeum</taxon>
    </lineage>
</organism>
<reference evidence="2" key="1">
    <citation type="journal article" date="2011" name="Plant Physiol.">
        <title>Comprehensive sequence analysis of 24,783 barley full-length cDNAs derived from 12 clone libraries.</title>
        <authorList>
            <person name="Matsumoto T."/>
            <person name="Tanaka T."/>
            <person name="Sakai H."/>
            <person name="Amano N."/>
            <person name="Kanamori H."/>
            <person name="Kurita K."/>
            <person name="Kikuta A."/>
            <person name="Kamiya K."/>
            <person name="Yamamoto M."/>
            <person name="Ikawa H."/>
            <person name="Fujii N."/>
            <person name="Hori K."/>
            <person name="Itoh T."/>
            <person name="Sato K."/>
        </authorList>
    </citation>
    <scope>NUCLEOTIDE SEQUENCE</scope>
    <source>
        <tissue evidence="2">Flower</tissue>
    </source>
</reference>
<proteinExistence type="evidence at transcript level"/>
<feature type="compositionally biased region" description="Pro residues" evidence="1">
    <location>
        <begin position="20"/>
        <end position="42"/>
    </location>
</feature>
<protein>
    <submittedName>
        <fullName evidence="2">Predicted protein</fullName>
    </submittedName>
</protein>
<accession>F2EK50</accession>
<feature type="region of interest" description="Disordered" evidence="1">
    <location>
        <begin position="1"/>
        <end position="167"/>
    </location>
</feature>
<feature type="compositionally biased region" description="Pro residues" evidence="1">
    <location>
        <begin position="49"/>
        <end position="59"/>
    </location>
</feature>
<evidence type="ECO:0000313" key="2">
    <source>
        <dbReference type="EMBL" id="BAK07722.1"/>
    </source>
</evidence>
<dbReference type="AlphaFoldDB" id="F2EK50"/>
<dbReference type="EMBL" id="AK376527">
    <property type="protein sequence ID" value="BAK07722.1"/>
    <property type="molecule type" value="mRNA"/>
</dbReference>
<evidence type="ECO:0000256" key="1">
    <source>
        <dbReference type="SAM" id="MobiDB-lite"/>
    </source>
</evidence>
<feature type="compositionally biased region" description="Low complexity" evidence="1">
    <location>
        <begin position="60"/>
        <end position="77"/>
    </location>
</feature>